<dbReference type="Gramene" id="ORUFI01G37890.1">
    <property type="protein sequence ID" value="ORUFI01G37890.1"/>
    <property type="gene ID" value="ORUFI01G37890"/>
</dbReference>
<evidence type="ECO:0000256" key="1">
    <source>
        <dbReference type="SAM" id="MobiDB-lite"/>
    </source>
</evidence>
<dbReference type="AlphaFoldDB" id="A0A0E0N3W1"/>
<evidence type="ECO:0000256" key="2">
    <source>
        <dbReference type="SAM" id="SignalP"/>
    </source>
</evidence>
<dbReference type="HOGENOM" id="CLU_2965016_0_0_1"/>
<reference evidence="4" key="1">
    <citation type="submission" date="2013-06" db="EMBL/GenBank/DDBJ databases">
        <authorList>
            <person name="Zhao Q."/>
        </authorList>
    </citation>
    <scope>NUCLEOTIDE SEQUENCE</scope>
    <source>
        <strain evidence="4">cv. W1943</strain>
    </source>
</reference>
<dbReference type="Proteomes" id="UP000008022">
    <property type="component" value="Unassembled WGS sequence"/>
</dbReference>
<protein>
    <recommendedName>
        <fullName evidence="5">Secreted protein</fullName>
    </recommendedName>
</protein>
<keyword evidence="4" id="KW-1185">Reference proteome</keyword>
<evidence type="ECO:0000313" key="3">
    <source>
        <dbReference type="EnsemblPlants" id="ORUFI01G37890.1"/>
    </source>
</evidence>
<feature type="chain" id="PRO_5002368459" description="Secreted protein" evidence="2">
    <location>
        <begin position="21"/>
        <end position="59"/>
    </location>
</feature>
<name>A0A0E0N3W1_ORYRU</name>
<feature type="region of interest" description="Disordered" evidence="1">
    <location>
        <begin position="27"/>
        <end position="59"/>
    </location>
</feature>
<dbReference type="EnsemblPlants" id="ORUFI01G37890.1">
    <property type="protein sequence ID" value="ORUFI01G37890.1"/>
    <property type="gene ID" value="ORUFI01G37890"/>
</dbReference>
<feature type="signal peptide" evidence="2">
    <location>
        <begin position="1"/>
        <end position="20"/>
    </location>
</feature>
<organism evidence="3 4">
    <name type="scientific">Oryza rufipogon</name>
    <name type="common">Brownbeard rice</name>
    <name type="synonym">Asian wild rice</name>
    <dbReference type="NCBI Taxonomy" id="4529"/>
    <lineage>
        <taxon>Eukaryota</taxon>
        <taxon>Viridiplantae</taxon>
        <taxon>Streptophyta</taxon>
        <taxon>Embryophyta</taxon>
        <taxon>Tracheophyta</taxon>
        <taxon>Spermatophyta</taxon>
        <taxon>Magnoliopsida</taxon>
        <taxon>Liliopsida</taxon>
        <taxon>Poales</taxon>
        <taxon>Poaceae</taxon>
        <taxon>BOP clade</taxon>
        <taxon>Oryzoideae</taxon>
        <taxon>Oryzeae</taxon>
        <taxon>Oryzinae</taxon>
        <taxon>Oryza</taxon>
    </lineage>
</organism>
<evidence type="ECO:0008006" key="5">
    <source>
        <dbReference type="Google" id="ProtNLM"/>
    </source>
</evidence>
<accession>A0A0E0N3W1</accession>
<evidence type="ECO:0000313" key="4">
    <source>
        <dbReference type="Proteomes" id="UP000008022"/>
    </source>
</evidence>
<reference evidence="3" key="2">
    <citation type="submission" date="2015-06" db="UniProtKB">
        <authorList>
            <consortium name="EnsemblPlants"/>
        </authorList>
    </citation>
    <scope>IDENTIFICATION</scope>
</reference>
<sequence length="59" mass="6240">MALLPFTFLFLSLRPAILSAAVVSSSTVAGVPADRGGDDPGSGRRRSMTARRLYSSTRV</sequence>
<proteinExistence type="predicted"/>
<keyword evidence="2" id="KW-0732">Signal</keyword>